<evidence type="ECO:0000256" key="3">
    <source>
        <dbReference type="ARBA" id="ARBA00022692"/>
    </source>
</evidence>
<keyword evidence="4 8" id="KW-1133">Transmembrane helix</keyword>
<keyword evidence="5 8" id="KW-0472">Membrane</keyword>
<evidence type="ECO:0000256" key="8">
    <source>
        <dbReference type="SAM" id="Phobius"/>
    </source>
</evidence>
<protein>
    <submittedName>
        <fullName evidence="9">Uncharacterized protein</fullName>
    </submittedName>
</protein>
<dbReference type="Proteomes" id="UP000708208">
    <property type="component" value="Unassembled WGS sequence"/>
</dbReference>
<evidence type="ECO:0000256" key="6">
    <source>
        <dbReference type="ARBA" id="ARBA00023170"/>
    </source>
</evidence>
<gene>
    <name evidence="9" type="ORF">AFUS01_LOCUS33465</name>
</gene>
<reference evidence="9" key="1">
    <citation type="submission" date="2021-06" db="EMBL/GenBank/DDBJ databases">
        <authorList>
            <person name="Hodson N. C."/>
            <person name="Mongue J. A."/>
            <person name="Jaron S. K."/>
        </authorList>
    </citation>
    <scope>NUCLEOTIDE SEQUENCE</scope>
</reference>
<feature type="non-terminal residue" evidence="9">
    <location>
        <position position="225"/>
    </location>
</feature>
<dbReference type="InterPro" id="IPR052192">
    <property type="entry name" value="Insect_Ionotropic_Sensory_Rcpt"/>
</dbReference>
<feature type="transmembrane region" description="Helical" evidence="8">
    <location>
        <begin position="186"/>
        <end position="205"/>
    </location>
</feature>
<comment type="caution">
    <text evidence="9">The sequence shown here is derived from an EMBL/GenBank/DDBJ whole genome shotgun (WGS) entry which is preliminary data.</text>
</comment>
<organism evidence="9 10">
    <name type="scientific">Allacma fusca</name>
    <dbReference type="NCBI Taxonomy" id="39272"/>
    <lineage>
        <taxon>Eukaryota</taxon>
        <taxon>Metazoa</taxon>
        <taxon>Ecdysozoa</taxon>
        <taxon>Arthropoda</taxon>
        <taxon>Hexapoda</taxon>
        <taxon>Collembola</taxon>
        <taxon>Symphypleona</taxon>
        <taxon>Sminthuridae</taxon>
        <taxon>Allacma</taxon>
    </lineage>
</organism>
<name>A0A8J2KTX9_9HEXA</name>
<keyword evidence="10" id="KW-1185">Reference proteome</keyword>
<evidence type="ECO:0000256" key="1">
    <source>
        <dbReference type="ARBA" id="ARBA00004651"/>
    </source>
</evidence>
<comment type="subcellular location">
    <subcellularLocation>
        <location evidence="1">Cell membrane</location>
        <topology evidence="1">Multi-pass membrane protein</topology>
    </subcellularLocation>
</comment>
<dbReference type="GO" id="GO:0005886">
    <property type="term" value="C:plasma membrane"/>
    <property type="evidence" value="ECO:0007669"/>
    <property type="project" value="UniProtKB-SubCell"/>
</dbReference>
<proteinExistence type="predicted"/>
<sequence length="225" mass="25796">MFDIFVTPPREKAPTNFRELADSDFDIHMTYYGGAITEYFRNSANGTSNRKILEKWKPQSILGCHVIALKTTKSACISWDGATELAINVQLGDKHGRTNLVMKPSNDLEFHLSIAMEKRWFFKENFNRLVSSLVECGFLDYWKYTTFTELRSERFEKEKLNHTSTSTFVEPGGTTRLNLKHLTGAFVVYQGGLALAFAIFLGDMYSKLFHVFKNRLLKVPSEKNP</sequence>
<accession>A0A8J2KTX9</accession>
<evidence type="ECO:0000313" key="9">
    <source>
        <dbReference type="EMBL" id="CAG7823239.1"/>
    </source>
</evidence>
<keyword evidence="3 8" id="KW-0812">Transmembrane</keyword>
<dbReference type="EMBL" id="CAJVCH010528858">
    <property type="protein sequence ID" value="CAG7823239.1"/>
    <property type="molecule type" value="Genomic_DNA"/>
</dbReference>
<evidence type="ECO:0000256" key="4">
    <source>
        <dbReference type="ARBA" id="ARBA00022989"/>
    </source>
</evidence>
<dbReference type="PANTHER" id="PTHR42643:SF24">
    <property type="entry name" value="IONOTROPIC RECEPTOR 60A"/>
    <property type="match status" value="1"/>
</dbReference>
<keyword evidence="7" id="KW-0325">Glycoprotein</keyword>
<evidence type="ECO:0000256" key="2">
    <source>
        <dbReference type="ARBA" id="ARBA00022475"/>
    </source>
</evidence>
<evidence type="ECO:0000313" key="10">
    <source>
        <dbReference type="Proteomes" id="UP000708208"/>
    </source>
</evidence>
<dbReference type="PANTHER" id="PTHR42643">
    <property type="entry name" value="IONOTROPIC RECEPTOR 20A-RELATED"/>
    <property type="match status" value="1"/>
</dbReference>
<keyword evidence="2" id="KW-1003">Cell membrane</keyword>
<keyword evidence="6" id="KW-0675">Receptor</keyword>
<dbReference type="AlphaFoldDB" id="A0A8J2KTX9"/>
<evidence type="ECO:0000256" key="7">
    <source>
        <dbReference type="ARBA" id="ARBA00023180"/>
    </source>
</evidence>
<evidence type="ECO:0000256" key="5">
    <source>
        <dbReference type="ARBA" id="ARBA00023136"/>
    </source>
</evidence>